<dbReference type="Gene3D" id="1.10.443.10">
    <property type="entry name" value="Intergrase catalytic core"/>
    <property type="match status" value="1"/>
</dbReference>
<dbReference type="EMBL" id="LN829119">
    <property type="protein sequence ID" value="CPR22356.1"/>
    <property type="molecule type" value="Genomic_DNA"/>
</dbReference>
<evidence type="ECO:0000256" key="5">
    <source>
        <dbReference type="PROSITE-ProRule" id="PRU01248"/>
    </source>
</evidence>
<dbReference type="PANTHER" id="PTHR30629:SF2">
    <property type="entry name" value="PROPHAGE INTEGRASE INTS-RELATED"/>
    <property type="match status" value="1"/>
</dbReference>
<dbReference type="Proteomes" id="UP000033187">
    <property type="component" value="Chromosome 1"/>
</dbReference>
<dbReference type="Pfam" id="PF22022">
    <property type="entry name" value="Phage_int_M"/>
    <property type="match status" value="1"/>
</dbReference>
<feature type="region of interest" description="Disordered" evidence="6">
    <location>
        <begin position="236"/>
        <end position="255"/>
    </location>
</feature>
<dbReference type="InterPro" id="IPR050808">
    <property type="entry name" value="Phage_Integrase"/>
</dbReference>
<comment type="similarity">
    <text evidence="1">Belongs to the 'phage' integrase family.</text>
</comment>
<dbReference type="KEGG" id="fiy:BN1229_v1_3789"/>
<dbReference type="PROSITE" id="PS51898">
    <property type="entry name" value="TYR_RECOMBINASE"/>
    <property type="match status" value="1"/>
</dbReference>
<dbReference type="CDD" id="cd00796">
    <property type="entry name" value="INT_Rci_Hp1_C"/>
    <property type="match status" value="1"/>
</dbReference>
<name>A0A0D6JK76_9HYPH</name>
<keyword evidence="3 5" id="KW-0238">DNA-binding</keyword>
<evidence type="ECO:0000256" key="6">
    <source>
        <dbReference type="SAM" id="MobiDB-lite"/>
    </source>
</evidence>
<dbReference type="KEGG" id="fil:BN1229_v1_3799"/>
<evidence type="ECO:0000256" key="4">
    <source>
        <dbReference type="ARBA" id="ARBA00023172"/>
    </source>
</evidence>
<dbReference type="RefSeq" id="WP_046479437.1">
    <property type="nucleotide sequence ID" value="NZ_LN829118.1"/>
</dbReference>
<dbReference type="PROSITE" id="PS51900">
    <property type="entry name" value="CB"/>
    <property type="match status" value="1"/>
</dbReference>
<protein>
    <submittedName>
        <fullName evidence="9">Phage related integrase</fullName>
    </submittedName>
</protein>
<dbReference type="Pfam" id="PF13356">
    <property type="entry name" value="Arm-DNA-bind_3"/>
    <property type="match status" value="1"/>
</dbReference>
<dbReference type="GO" id="GO:0006310">
    <property type="term" value="P:DNA recombination"/>
    <property type="evidence" value="ECO:0007669"/>
    <property type="project" value="UniProtKB-KW"/>
</dbReference>
<keyword evidence="10" id="KW-1185">Reference proteome</keyword>
<accession>A0A0D6JK76</accession>
<evidence type="ECO:0000313" key="9">
    <source>
        <dbReference type="EMBL" id="CPR22356.1"/>
    </source>
</evidence>
<dbReference type="InterPro" id="IPR025166">
    <property type="entry name" value="Integrase_DNA_bind_dom"/>
</dbReference>
<dbReference type="InterPro" id="IPR053876">
    <property type="entry name" value="Phage_int_M"/>
</dbReference>
<dbReference type="Pfam" id="PF00589">
    <property type="entry name" value="Phage_integrase"/>
    <property type="match status" value="1"/>
</dbReference>
<evidence type="ECO:0000313" key="10">
    <source>
        <dbReference type="Proteomes" id="UP000033187"/>
    </source>
</evidence>
<evidence type="ECO:0000256" key="2">
    <source>
        <dbReference type="ARBA" id="ARBA00022908"/>
    </source>
</evidence>
<dbReference type="InterPro" id="IPR038488">
    <property type="entry name" value="Integrase_DNA-bd_sf"/>
</dbReference>
<reference evidence="10" key="1">
    <citation type="submission" date="2015-02" db="EMBL/GenBank/DDBJ databases">
        <authorList>
            <person name="Chooi Y.-H."/>
        </authorList>
    </citation>
    <scope>NUCLEOTIDE SEQUENCE [LARGE SCALE GENOMIC DNA]</scope>
    <source>
        <strain evidence="10">strain Y</strain>
    </source>
</reference>
<dbReference type="GO" id="GO:0003677">
    <property type="term" value="F:DNA binding"/>
    <property type="evidence" value="ECO:0007669"/>
    <property type="project" value="UniProtKB-UniRule"/>
</dbReference>
<evidence type="ECO:0000259" key="7">
    <source>
        <dbReference type="PROSITE" id="PS51898"/>
    </source>
</evidence>
<dbReference type="AlphaFoldDB" id="A0A0D6JK76"/>
<dbReference type="InterPro" id="IPR002104">
    <property type="entry name" value="Integrase_catalytic"/>
</dbReference>
<evidence type="ECO:0000256" key="3">
    <source>
        <dbReference type="ARBA" id="ARBA00023125"/>
    </source>
</evidence>
<proteinExistence type="inferred from homology"/>
<dbReference type="PANTHER" id="PTHR30629">
    <property type="entry name" value="PROPHAGE INTEGRASE"/>
    <property type="match status" value="1"/>
</dbReference>
<feature type="domain" description="Core-binding (CB)" evidence="8">
    <location>
        <begin position="102"/>
        <end position="191"/>
    </location>
</feature>
<dbReference type="OrthoDB" id="7615137at2"/>
<dbReference type="Gene3D" id="3.30.160.390">
    <property type="entry name" value="Integrase, DNA-binding domain"/>
    <property type="match status" value="1"/>
</dbReference>
<dbReference type="InterPro" id="IPR013762">
    <property type="entry name" value="Integrase-like_cat_sf"/>
</dbReference>
<evidence type="ECO:0000256" key="1">
    <source>
        <dbReference type="ARBA" id="ARBA00008857"/>
    </source>
</evidence>
<dbReference type="InterPro" id="IPR011010">
    <property type="entry name" value="DNA_brk_join_enz"/>
</dbReference>
<dbReference type="InterPro" id="IPR010998">
    <property type="entry name" value="Integrase_recombinase_N"/>
</dbReference>
<feature type="domain" description="Tyr recombinase" evidence="7">
    <location>
        <begin position="213"/>
        <end position="410"/>
    </location>
</feature>
<evidence type="ECO:0000259" key="8">
    <source>
        <dbReference type="PROSITE" id="PS51900"/>
    </source>
</evidence>
<dbReference type="InterPro" id="IPR044068">
    <property type="entry name" value="CB"/>
</dbReference>
<keyword evidence="4" id="KW-0233">DNA recombination</keyword>
<sequence length="438" mass="47608">MPTTKLTRRGLAGITPADKRVVYYDEDLAGFAMRVEPTGRMTYFVEYRPGAGGRGVVKKRLTLGTTAELKPEEARERAKTFLAQVRLGSDPATAKAKAKRVPTFAKYAAAHLDAMDEIAQNHPEQATLRPGSIRNYRSLLKRHVGPAIGSCQLDAISRDEIKRLHTRIGKTSPTTANRCLEFIGSIYKAADHAGHVGEGTNPARGIKAYKERKRERFLTPQELARLGEAIRKAETTGIPYEPPSRPGKKAKHVPKNVPPTIIDQYTAAALRLLIFSGARLREILHAKWADVDMSRGLLTVFSKTGRRHIVLPAPALEILVDLPRINSPYVIRSSVPDQPRADLNRPWRGIRRMAGLPDLRIHDLRHSFASVAVSGGASLPMIGALLGHGSPTTTQRYAHLAADPVRAAAEAAAGAIAGAMSGTKGKITLIRKGAEDAA</sequence>
<keyword evidence="2" id="KW-0229">DNA integration</keyword>
<dbReference type="GO" id="GO:0015074">
    <property type="term" value="P:DNA integration"/>
    <property type="evidence" value="ECO:0007669"/>
    <property type="project" value="UniProtKB-KW"/>
</dbReference>
<dbReference type="SUPFAM" id="SSF56349">
    <property type="entry name" value="DNA breaking-rejoining enzymes"/>
    <property type="match status" value="1"/>
</dbReference>
<dbReference type="Gene3D" id="1.10.150.130">
    <property type="match status" value="1"/>
</dbReference>
<organism evidence="9 10">
    <name type="scientific">Candidatus Filomicrobium marinum</name>
    <dbReference type="NCBI Taxonomy" id="1608628"/>
    <lineage>
        <taxon>Bacteria</taxon>
        <taxon>Pseudomonadati</taxon>
        <taxon>Pseudomonadota</taxon>
        <taxon>Alphaproteobacteria</taxon>
        <taxon>Hyphomicrobiales</taxon>
        <taxon>Hyphomicrobiaceae</taxon>
        <taxon>Filomicrobium</taxon>
    </lineage>
</organism>
<gene>
    <name evidence="9" type="ORF">YBN1229_v1_3789</name>
</gene>